<evidence type="ECO:0000313" key="3">
    <source>
        <dbReference type="Proteomes" id="UP000465221"/>
    </source>
</evidence>
<evidence type="ECO:0000313" key="2">
    <source>
        <dbReference type="EMBL" id="GFF59101.1"/>
    </source>
</evidence>
<comment type="caution">
    <text evidence="2">The sequence shown here is derived from an EMBL/GenBank/DDBJ whole genome shotgun (WGS) entry which is preliminary data.</text>
</comment>
<feature type="region of interest" description="Disordered" evidence="1">
    <location>
        <begin position="29"/>
        <end position="98"/>
    </location>
</feature>
<evidence type="ECO:0000256" key="1">
    <source>
        <dbReference type="SAM" id="MobiDB-lite"/>
    </source>
</evidence>
<name>A0A8H3SGQ9_9EURO</name>
<proteinExistence type="predicted"/>
<reference evidence="2 3" key="1">
    <citation type="submission" date="2020-01" db="EMBL/GenBank/DDBJ databases">
        <title>Draft genome sequence of Aspergillus udagawae IFM 46972.</title>
        <authorList>
            <person name="Takahashi H."/>
            <person name="Yaguchi T."/>
        </authorList>
    </citation>
    <scope>NUCLEOTIDE SEQUENCE [LARGE SCALE GENOMIC DNA]</scope>
    <source>
        <strain evidence="2 3">IFM 46972</strain>
    </source>
</reference>
<feature type="compositionally biased region" description="Gly residues" evidence="1">
    <location>
        <begin position="39"/>
        <end position="53"/>
    </location>
</feature>
<sequence>MAMPRAGTVLHPLAAVESLVVQAVDLMPGTAPHPLAAGGWDGSSPSGGGGKSRGGSDAWDGSSPSGGGGKSRGGSDAWDGSSPSGGGDSLCGCGRPLP</sequence>
<dbReference type="Proteomes" id="UP000465221">
    <property type="component" value="Unassembled WGS sequence"/>
</dbReference>
<dbReference type="AlphaFoldDB" id="A0A8H3SGQ9"/>
<protein>
    <submittedName>
        <fullName evidence="2">Uncharacterized protein</fullName>
    </submittedName>
</protein>
<organism evidence="2 3">
    <name type="scientific">Aspergillus udagawae</name>
    <dbReference type="NCBI Taxonomy" id="91492"/>
    <lineage>
        <taxon>Eukaryota</taxon>
        <taxon>Fungi</taxon>
        <taxon>Dikarya</taxon>
        <taxon>Ascomycota</taxon>
        <taxon>Pezizomycotina</taxon>
        <taxon>Eurotiomycetes</taxon>
        <taxon>Eurotiomycetidae</taxon>
        <taxon>Eurotiales</taxon>
        <taxon>Aspergillaceae</taxon>
        <taxon>Aspergillus</taxon>
        <taxon>Aspergillus subgen. Fumigati</taxon>
    </lineage>
</organism>
<dbReference type="EMBL" id="BLKC01000200">
    <property type="protein sequence ID" value="GFF59101.1"/>
    <property type="molecule type" value="Genomic_DNA"/>
</dbReference>
<accession>A0A8H3SGQ9</accession>
<gene>
    <name evidence="2" type="ORF">IFM46972_11294</name>
</gene>